<organism evidence="1 2">
    <name type="scientific">Candidatus Portnoybacteria bacterium RBG_19FT_COMBO_36_7</name>
    <dbReference type="NCBI Taxonomy" id="1801992"/>
    <lineage>
        <taxon>Bacteria</taxon>
        <taxon>Candidatus Portnoyibacteriota</taxon>
    </lineage>
</organism>
<dbReference type="AlphaFoldDB" id="A0A1G2F8J0"/>
<evidence type="ECO:0000313" key="2">
    <source>
        <dbReference type="Proteomes" id="UP000179099"/>
    </source>
</evidence>
<evidence type="ECO:0000313" key="1">
    <source>
        <dbReference type="EMBL" id="OGZ34395.1"/>
    </source>
</evidence>
<proteinExistence type="predicted"/>
<name>A0A1G2F8J0_9BACT</name>
<dbReference type="EMBL" id="MHMW01000011">
    <property type="protein sequence ID" value="OGZ34395.1"/>
    <property type="molecule type" value="Genomic_DNA"/>
</dbReference>
<reference evidence="1 2" key="1">
    <citation type="journal article" date="2016" name="Nat. Commun.">
        <title>Thousands of microbial genomes shed light on interconnected biogeochemical processes in an aquifer system.</title>
        <authorList>
            <person name="Anantharaman K."/>
            <person name="Brown C.T."/>
            <person name="Hug L.A."/>
            <person name="Sharon I."/>
            <person name="Castelle C.J."/>
            <person name="Probst A.J."/>
            <person name="Thomas B.C."/>
            <person name="Singh A."/>
            <person name="Wilkins M.J."/>
            <person name="Karaoz U."/>
            <person name="Brodie E.L."/>
            <person name="Williams K.H."/>
            <person name="Hubbard S.S."/>
            <person name="Banfield J.F."/>
        </authorList>
    </citation>
    <scope>NUCLEOTIDE SEQUENCE [LARGE SCALE GENOMIC DNA]</scope>
</reference>
<gene>
    <name evidence="1" type="ORF">A2Y98_02000</name>
</gene>
<comment type="caution">
    <text evidence="1">The sequence shown here is derived from an EMBL/GenBank/DDBJ whole genome shotgun (WGS) entry which is preliminary data.</text>
</comment>
<sequence length="103" mass="12073">MKLLIIGDDFLITDTLEKICTKISRFKNSIICYYAQAAEVFNVHQPSHTIIVAECQKPKNKNCESNNLLNFLKKHKKENQKIIKVDAPFDRFDRTKIEDFLQE</sequence>
<protein>
    <submittedName>
        <fullName evidence="1">Uncharacterized protein</fullName>
    </submittedName>
</protein>
<dbReference type="Proteomes" id="UP000179099">
    <property type="component" value="Unassembled WGS sequence"/>
</dbReference>
<accession>A0A1G2F8J0</accession>